<evidence type="ECO:0000313" key="1">
    <source>
        <dbReference type="EMBL" id="ANP39634.1"/>
    </source>
</evidence>
<dbReference type="STRING" id="1265309.K529_002540"/>
<dbReference type="Proteomes" id="UP000013243">
    <property type="component" value="Chromosome"/>
</dbReference>
<dbReference type="AlphaFoldDB" id="A0A1B0ZZ73"/>
<reference evidence="1 2" key="1">
    <citation type="journal article" date="2016" name="ISME J.">
        <title>Global occurrence and heterogeneity of the Roseobacter-clade species Ruegeria mobilis.</title>
        <authorList>
            <person name="Sonnenschein E."/>
            <person name="Gram L."/>
        </authorList>
    </citation>
    <scope>NUCLEOTIDE SEQUENCE [LARGE SCALE GENOMIC DNA]</scope>
    <source>
        <strain evidence="1 2">F1926</strain>
    </source>
</reference>
<gene>
    <name evidence="1" type="ORF">K529_002540</name>
</gene>
<name>A0A1B0ZZ73_9RHOB</name>
<protein>
    <submittedName>
        <fullName evidence="1">Uncharacterized protein</fullName>
    </submittedName>
</protein>
<organism evidence="1 2">
    <name type="scientific">Tritonibacter mobilis F1926</name>
    <dbReference type="NCBI Taxonomy" id="1265309"/>
    <lineage>
        <taxon>Bacteria</taxon>
        <taxon>Pseudomonadati</taxon>
        <taxon>Pseudomonadota</taxon>
        <taxon>Alphaproteobacteria</taxon>
        <taxon>Rhodobacterales</taxon>
        <taxon>Paracoccaceae</taxon>
        <taxon>Tritonibacter</taxon>
    </lineage>
</organism>
<dbReference type="KEGG" id="rmb:K529_002540"/>
<sequence>MVFWMNGVVIWVDAESSEAIVWCEDHDELAYCDLSLEESIRPCTPGLWVTFRLKDDTGVRVAYDIAPAAHPDSPDLALLLRSPLQTGFLL</sequence>
<evidence type="ECO:0000313" key="2">
    <source>
        <dbReference type="Proteomes" id="UP000013243"/>
    </source>
</evidence>
<dbReference type="EMBL" id="CP015230">
    <property type="protein sequence ID" value="ANP39634.1"/>
    <property type="molecule type" value="Genomic_DNA"/>
</dbReference>
<accession>A0A1B0ZZ73</accession>
<proteinExistence type="predicted"/>